<evidence type="ECO:0000259" key="8">
    <source>
        <dbReference type="Pfam" id="PF14322"/>
    </source>
</evidence>
<dbReference type="InterPro" id="IPR033985">
    <property type="entry name" value="SusD-like_N"/>
</dbReference>
<name>A0A1I3CG48_9SPHI</name>
<keyword evidence="3 6" id="KW-0732">Signal</keyword>
<keyword evidence="4" id="KW-0472">Membrane</keyword>
<dbReference type="Pfam" id="PF14322">
    <property type="entry name" value="SusD-like_3"/>
    <property type="match status" value="1"/>
</dbReference>
<dbReference type="CDD" id="cd08977">
    <property type="entry name" value="SusD"/>
    <property type="match status" value="1"/>
</dbReference>
<dbReference type="STRING" id="1477437.SAMN05444682_10111"/>
<evidence type="ECO:0000313" key="10">
    <source>
        <dbReference type="Proteomes" id="UP000198670"/>
    </source>
</evidence>
<comment type="subcellular location">
    <subcellularLocation>
        <location evidence="1">Cell outer membrane</location>
    </subcellularLocation>
</comment>
<keyword evidence="5" id="KW-0998">Cell outer membrane</keyword>
<dbReference type="AlphaFoldDB" id="A0A1I3CG48"/>
<protein>
    <submittedName>
        <fullName evidence="9">SusD family protein</fullName>
    </submittedName>
</protein>
<evidence type="ECO:0000256" key="5">
    <source>
        <dbReference type="ARBA" id="ARBA00023237"/>
    </source>
</evidence>
<evidence type="ECO:0000256" key="6">
    <source>
        <dbReference type="SAM" id="SignalP"/>
    </source>
</evidence>
<dbReference type="RefSeq" id="WP_177194985.1">
    <property type="nucleotide sequence ID" value="NZ_FOQO01000001.1"/>
</dbReference>
<evidence type="ECO:0000256" key="2">
    <source>
        <dbReference type="ARBA" id="ARBA00006275"/>
    </source>
</evidence>
<evidence type="ECO:0000256" key="3">
    <source>
        <dbReference type="ARBA" id="ARBA00022729"/>
    </source>
</evidence>
<dbReference type="SUPFAM" id="SSF48452">
    <property type="entry name" value="TPR-like"/>
    <property type="match status" value="1"/>
</dbReference>
<dbReference type="Gene3D" id="1.25.40.390">
    <property type="match status" value="1"/>
</dbReference>
<dbReference type="InterPro" id="IPR011990">
    <property type="entry name" value="TPR-like_helical_dom_sf"/>
</dbReference>
<comment type="similarity">
    <text evidence="2">Belongs to the SusD family.</text>
</comment>
<evidence type="ECO:0000256" key="4">
    <source>
        <dbReference type="ARBA" id="ARBA00023136"/>
    </source>
</evidence>
<evidence type="ECO:0000313" key="9">
    <source>
        <dbReference type="EMBL" id="SFH73179.1"/>
    </source>
</evidence>
<dbReference type="InterPro" id="IPR012944">
    <property type="entry name" value="SusD_RagB_dom"/>
</dbReference>
<dbReference type="Proteomes" id="UP000198670">
    <property type="component" value="Unassembled WGS sequence"/>
</dbReference>
<organism evidence="9 10">
    <name type="scientific">Parapedobacter indicus</name>
    <dbReference type="NCBI Taxonomy" id="1477437"/>
    <lineage>
        <taxon>Bacteria</taxon>
        <taxon>Pseudomonadati</taxon>
        <taxon>Bacteroidota</taxon>
        <taxon>Sphingobacteriia</taxon>
        <taxon>Sphingobacteriales</taxon>
        <taxon>Sphingobacteriaceae</taxon>
        <taxon>Parapedobacter</taxon>
    </lineage>
</organism>
<keyword evidence="10" id="KW-1185">Reference proteome</keyword>
<reference evidence="9 10" key="1">
    <citation type="submission" date="2016-10" db="EMBL/GenBank/DDBJ databases">
        <authorList>
            <person name="de Groot N.N."/>
        </authorList>
    </citation>
    <scope>NUCLEOTIDE SEQUENCE [LARGE SCALE GENOMIC DNA]</scope>
    <source>
        <strain evidence="9 10">RK1</strain>
    </source>
</reference>
<sequence length="497" mass="56792">MKRNKLSNLLMIITLSVFANGCDDLDYKPINQIDNETIGGSAELLSNLTMGTYSRLREREYMRNRHVSQEYPSDDIVLCKTTGDHLLYSYNYQHLVNSGISLNFWRQAYYGIYSANTVIEKIPDDASESLLQLKGENLFLRALMHFDLLRMFSRPFNQSPETNLGVVIKSTTEEPTPPSRSTVKETYDFIVGDLLRAAELMHVDKSAIFASKEAAWALLARVYLYMENYTEAEIYADKVIESGKYELLPTDQYRVYFTFLPENNRETIFAIKLREVENMGKTSIGSMYHGVGGWGEIFASKPFRDLIYKNENDARIHFIDPEYTLDGNGNRIPDPNEHAGYKVNIRDNQPKYFINKYTNEGGVQMLSSPVVIRLAELYLIKAEVCAKGGRGEEALQLVNIIRERAGLTGSQLFTMDHLQGYATVLDIVLDERRLELAWEGHRAFDCFRNGRGVDRSYVPAFAWAGPKRIILPEENSIVHLIPEEEITLNPNLIQNPL</sequence>
<proteinExistence type="inferred from homology"/>
<evidence type="ECO:0000256" key="1">
    <source>
        <dbReference type="ARBA" id="ARBA00004442"/>
    </source>
</evidence>
<feature type="chain" id="PRO_5011515468" evidence="6">
    <location>
        <begin position="22"/>
        <end position="497"/>
    </location>
</feature>
<gene>
    <name evidence="9" type="ORF">SAMN05444682_10111</name>
</gene>
<feature type="signal peptide" evidence="6">
    <location>
        <begin position="1"/>
        <end position="21"/>
    </location>
</feature>
<feature type="domain" description="RagB/SusD" evidence="7">
    <location>
        <begin position="342"/>
        <end position="496"/>
    </location>
</feature>
<dbReference type="GO" id="GO:0009279">
    <property type="term" value="C:cell outer membrane"/>
    <property type="evidence" value="ECO:0007669"/>
    <property type="project" value="UniProtKB-SubCell"/>
</dbReference>
<accession>A0A1I3CG48</accession>
<feature type="domain" description="SusD-like N-terminal" evidence="8">
    <location>
        <begin position="25"/>
        <end position="224"/>
    </location>
</feature>
<evidence type="ECO:0000259" key="7">
    <source>
        <dbReference type="Pfam" id="PF07980"/>
    </source>
</evidence>
<dbReference type="Pfam" id="PF07980">
    <property type="entry name" value="SusD_RagB"/>
    <property type="match status" value="1"/>
</dbReference>
<dbReference type="EMBL" id="FOQO01000001">
    <property type="protein sequence ID" value="SFH73179.1"/>
    <property type="molecule type" value="Genomic_DNA"/>
</dbReference>